<dbReference type="OrthoDB" id="3218408at2"/>
<dbReference type="SUPFAM" id="SSF46689">
    <property type="entry name" value="Homeodomain-like"/>
    <property type="match status" value="1"/>
</dbReference>
<dbReference type="Gene3D" id="1.10.357.10">
    <property type="entry name" value="Tetracycline Repressor, domain 2"/>
    <property type="match status" value="1"/>
</dbReference>
<reference evidence="4 5" key="1">
    <citation type="submission" date="2018-09" db="EMBL/GenBank/DDBJ databases">
        <title>Isolation, diversity and antifungal activity of actinobacteria from wheat.</title>
        <authorList>
            <person name="Han C."/>
        </authorList>
    </citation>
    <scope>NUCLEOTIDE SEQUENCE [LARGE SCALE GENOMIC DNA]</scope>
    <source>
        <strain evidence="4 5">NEAU-YY265</strain>
    </source>
</reference>
<dbReference type="Pfam" id="PF00440">
    <property type="entry name" value="TetR_N"/>
    <property type="match status" value="1"/>
</dbReference>
<gene>
    <name evidence="4" type="ORF">DY240_13150</name>
</gene>
<feature type="domain" description="HTH tetR-type" evidence="3">
    <location>
        <begin position="3"/>
        <end position="63"/>
    </location>
</feature>
<dbReference type="GO" id="GO:0003700">
    <property type="term" value="F:DNA-binding transcription factor activity"/>
    <property type="evidence" value="ECO:0007669"/>
    <property type="project" value="TreeGrafter"/>
</dbReference>
<dbReference type="PANTHER" id="PTHR30055:SF239">
    <property type="entry name" value="TRANSCRIPTIONAL REGULATORY PROTEIN"/>
    <property type="match status" value="1"/>
</dbReference>
<proteinExistence type="predicted"/>
<evidence type="ECO:0000259" key="3">
    <source>
        <dbReference type="PROSITE" id="PS50977"/>
    </source>
</evidence>
<evidence type="ECO:0000256" key="2">
    <source>
        <dbReference type="PROSITE-ProRule" id="PRU00335"/>
    </source>
</evidence>
<dbReference type="PANTHER" id="PTHR30055">
    <property type="entry name" value="HTH-TYPE TRANSCRIPTIONAL REGULATOR RUTR"/>
    <property type="match status" value="1"/>
</dbReference>
<dbReference type="InterPro" id="IPR050109">
    <property type="entry name" value="HTH-type_TetR-like_transc_reg"/>
</dbReference>
<evidence type="ECO:0000313" key="4">
    <source>
        <dbReference type="EMBL" id="RIQ22883.1"/>
    </source>
</evidence>
<feature type="DNA-binding region" description="H-T-H motif" evidence="2">
    <location>
        <begin position="26"/>
        <end position="45"/>
    </location>
</feature>
<keyword evidence="1 2" id="KW-0238">DNA-binding</keyword>
<dbReference type="PROSITE" id="PS50977">
    <property type="entry name" value="HTH_TETR_2"/>
    <property type="match status" value="1"/>
</dbReference>
<accession>A0A418KR19</accession>
<dbReference type="InterPro" id="IPR001647">
    <property type="entry name" value="HTH_TetR"/>
</dbReference>
<dbReference type="AlphaFoldDB" id="A0A418KR19"/>
<keyword evidence="5" id="KW-1185">Reference proteome</keyword>
<protein>
    <submittedName>
        <fullName evidence="4">TetR/AcrR family transcriptional regulator</fullName>
    </submittedName>
</protein>
<dbReference type="Proteomes" id="UP000284057">
    <property type="component" value="Unassembled WGS sequence"/>
</dbReference>
<dbReference type="InterPro" id="IPR009057">
    <property type="entry name" value="Homeodomain-like_sf"/>
</dbReference>
<dbReference type="EMBL" id="QUAL01000129">
    <property type="protein sequence ID" value="RIQ22883.1"/>
    <property type="molecule type" value="Genomic_DNA"/>
</dbReference>
<sequence length="187" mass="20420">MSMASKQDWLDEGLAVLAEGGAPALTIDRLTGRLGVTKGSFYHHFRGLADFKTALLEYFEAEWTERYIAAVEDGASAPRAKLDHLVELVLADESGSGAPDPEVAVRAWALQDPQVRAVQERVDRTRAEYLRALWRAAGGTDDEARLMGKALYLVVVGAGHVVPPVPADELRDIYRLLLRPAGGETPR</sequence>
<name>A0A418KR19_9ACTN</name>
<organism evidence="4 5">
    <name type="scientific">Jiangella rhizosphaerae</name>
    <dbReference type="NCBI Taxonomy" id="2293569"/>
    <lineage>
        <taxon>Bacteria</taxon>
        <taxon>Bacillati</taxon>
        <taxon>Actinomycetota</taxon>
        <taxon>Actinomycetes</taxon>
        <taxon>Jiangellales</taxon>
        <taxon>Jiangellaceae</taxon>
        <taxon>Jiangella</taxon>
    </lineage>
</organism>
<comment type="caution">
    <text evidence="4">The sequence shown here is derived from an EMBL/GenBank/DDBJ whole genome shotgun (WGS) entry which is preliminary data.</text>
</comment>
<evidence type="ECO:0000256" key="1">
    <source>
        <dbReference type="ARBA" id="ARBA00023125"/>
    </source>
</evidence>
<evidence type="ECO:0000313" key="5">
    <source>
        <dbReference type="Proteomes" id="UP000284057"/>
    </source>
</evidence>
<dbReference type="GO" id="GO:0000976">
    <property type="term" value="F:transcription cis-regulatory region binding"/>
    <property type="evidence" value="ECO:0007669"/>
    <property type="project" value="TreeGrafter"/>
</dbReference>